<name>A0ABQ7ACB1_BRACR</name>
<comment type="caution">
    <text evidence="2">The sequence shown here is derived from an EMBL/GenBank/DDBJ whole genome shotgun (WGS) entry which is preliminary data.</text>
</comment>
<accession>A0ABQ7ACB1</accession>
<gene>
    <name evidence="2" type="ORF">DY000_02055487</name>
</gene>
<proteinExistence type="predicted"/>
<evidence type="ECO:0000313" key="2">
    <source>
        <dbReference type="EMBL" id="KAF3495353.1"/>
    </source>
</evidence>
<dbReference type="Proteomes" id="UP000266723">
    <property type="component" value="Unassembled WGS sequence"/>
</dbReference>
<evidence type="ECO:0000313" key="3">
    <source>
        <dbReference type="Proteomes" id="UP000266723"/>
    </source>
</evidence>
<keyword evidence="3" id="KW-1185">Reference proteome</keyword>
<dbReference type="EMBL" id="QGKV02002055">
    <property type="protein sequence ID" value="KAF3495353.1"/>
    <property type="molecule type" value="Genomic_DNA"/>
</dbReference>
<evidence type="ECO:0000256" key="1">
    <source>
        <dbReference type="SAM" id="MobiDB-lite"/>
    </source>
</evidence>
<protein>
    <submittedName>
        <fullName evidence="2">Uncharacterized protein</fullName>
    </submittedName>
</protein>
<reference evidence="2 3" key="1">
    <citation type="journal article" date="2020" name="BMC Genomics">
        <title>Intraspecific diversification of the crop wild relative Brassica cretica Lam. using demographic model selection.</title>
        <authorList>
            <person name="Kioukis A."/>
            <person name="Michalopoulou V.A."/>
            <person name="Briers L."/>
            <person name="Pirintsos S."/>
            <person name="Studholme D.J."/>
            <person name="Pavlidis P."/>
            <person name="Sarris P.F."/>
        </authorList>
    </citation>
    <scope>NUCLEOTIDE SEQUENCE [LARGE SCALE GENOMIC DNA]</scope>
    <source>
        <strain evidence="3">cv. PFS-1207/04</strain>
    </source>
</reference>
<sequence>MPTKTSSRLKTYADKQKNFQLRACRKLVVLVLPTLLNVITSSRHTSQQLAQRVTISTRDFGYSALITFSQLLGADHFLTVTRIALSQSLNLLSRSYSVQIVLSQSLDSLSRSLGLLPSLGHDVIPQRHVHPSRFDCDVCRLTLHPWQLVQVVQNTVHTDRSRNHPRSKNSDWNQKYVDDSSPGTRSIPSLYELGGLTVRDGS</sequence>
<feature type="region of interest" description="Disordered" evidence="1">
    <location>
        <begin position="157"/>
        <end position="188"/>
    </location>
</feature>
<organism evidence="2 3">
    <name type="scientific">Brassica cretica</name>
    <name type="common">Mustard</name>
    <dbReference type="NCBI Taxonomy" id="69181"/>
    <lineage>
        <taxon>Eukaryota</taxon>
        <taxon>Viridiplantae</taxon>
        <taxon>Streptophyta</taxon>
        <taxon>Embryophyta</taxon>
        <taxon>Tracheophyta</taxon>
        <taxon>Spermatophyta</taxon>
        <taxon>Magnoliopsida</taxon>
        <taxon>eudicotyledons</taxon>
        <taxon>Gunneridae</taxon>
        <taxon>Pentapetalae</taxon>
        <taxon>rosids</taxon>
        <taxon>malvids</taxon>
        <taxon>Brassicales</taxon>
        <taxon>Brassicaceae</taxon>
        <taxon>Brassiceae</taxon>
        <taxon>Brassica</taxon>
    </lineage>
</organism>